<dbReference type="InterPro" id="IPR052929">
    <property type="entry name" value="RNase_H-like_EbsB-rel"/>
</dbReference>
<comment type="caution">
    <text evidence="2">The sequence shown here is derived from an EMBL/GenBank/DDBJ whole genome shotgun (WGS) entry which is preliminary data.</text>
</comment>
<dbReference type="PANTHER" id="PTHR47074">
    <property type="entry name" value="BNAC02G40300D PROTEIN"/>
    <property type="match status" value="1"/>
</dbReference>
<dbReference type="Proteomes" id="UP001280121">
    <property type="component" value="Unassembled WGS sequence"/>
</dbReference>
<dbReference type="InterPro" id="IPR012337">
    <property type="entry name" value="RNaseH-like_sf"/>
</dbReference>
<accession>A0AAD9X0S4</accession>
<dbReference type="InterPro" id="IPR044730">
    <property type="entry name" value="RNase_H-like_dom_plant"/>
</dbReference>
<protein>
    <recommendedName>
        <fullName evidence="1">RNase H type-1 domain-containing protein</fullName>
    </recommendedName>
</protein>
<proteinExistence type="predicted"/>
<reference evidence="2" key="1">
    <citation type="journal article" date="2023" name="Plant J.">
        <title>Genome sequences and population genomics provide insights into the demographic history, inbreeding, and mutation load of two 'living fossil' tree species of Dipteronia.</title>
        <authorList>
            <person name="Feng Y."/>
            <person name="Comes H.P."/>
            <person name="Chen J."/>
            <person name="Zhu S."/>
            <person name="Lu R."/>
            <person name="Zhang X."/>
            <person name="Li P."/>
            <person name="Qiu J."/>
            <person name="Olsen K.M."/>
            <person name="Qiu Y."/>
        </authorList>
    </citation>
    <scope>NUCLEOTIDE SEQUENCE</scope>
    <source>
        <strain evidence="2">KIB01</strain>
    </source>
</reference>
<evidence type="ECO:0000313" key="2">
    <source>
        <dbReference type="EMBL" id="KAK2650221.1"/>
    </source>
</evidence>
<organism evidence="2 3">
    <name type="scientific">Dipteronia dyeriana</name>
    <dbReference type="NCBI Taxonomy" id="168575"/>
    <lineage>
        <taxon>Eukaryota</taxon>
        <taxon>Viridiplantae</taxon>
        <taxon>Streptophyta</taxon>
        <taxon>Embryophyta</taxon>
        <taxon>Tracheophyta</taxon>
        <taxon>Spermatophyta</taxon>
        <taxon>Magnoliopsida</taxon>
        <taxon>eudicotyledons</taxon>
        <taxon>Gunneridae</taxon>
        <taxon>Pentapetalae</taxon>
        <taxon>rosids</taxon>
        <taxon>malvids</taxon>
        <taxon>Sapindales</taxon>
        <taxon>Sapindaceae</taxon>
        <taxon>Hippocastanoideae</taxon>
        <taxon>Acereae</taxon>
        <taxon>Dipteronia</taxon>
    </lineage>
</organism>
<dbReference type="InterPro" id="IPR036397">
    <property type="entry name" value="RNaseH_sf"/>
</dbReference>
<dbReference type="EMBL" id="JANJYI010000005">
    <property type="protein sequence ID" value="KAK2650221.1"/>
    <property type="molecule type" value="Genomic_DNA"/>
</dbReference>
<dbReference type="Gene3D" id="3.30.420.10">
    <property type="entry name" value="Ribonuclease H-like superfamily/Ribonuclease H"/>
    <property type="match status" value="1"/>
</dbReference>
<dbReference type="GO" id="GO:0003676">
    <property type="term" value="F:nucleic acid binding"/>
    <property type="evidence" value="ECO:0007669"/>
    <property type="project" value="InterPro"/>
</dbReference>
<dbReference type="PANTHER" id="PTHR47074:SF11">
    <property type="entry name" value="REVERSE TRANSCRIPTASE-LIKE PROTEIN"/>
    <property type="match status" value="1"/>
</dbReference>
<name>A0AAD9X0S4_9ROSI</name>
<feature type="domain" description="RNase H type-1" evidence="1">
    <location>
        <begin position="199"/>
        <end position="319"/>
    </location>
</feature>
<dbReference type="AlphaFoldDB" id="A0AAD9X0S4"/>
<dbReference type="CDD" id="cd06222">
    <property type="entry name" value="RNase_H_like"/>
    <property type="match status" value="1"/>
</dbReference>
<gene>
    <name evidence="2" type="ORF">Ddye_017710</name>
</gene>
<evidence type="ECO:0000313" key="3">
    <source>
        <dbReference type="Proteomes" id="UP001280121"/>
    </source>
</evidence>
<dbReference type="SUPFAM" id="SSF53098">
    <property type="entry name" value="Ribonuclease H-like"/>
    <property type="match status" value="1"/>
</dbReference>
<keyword evidence="3" id="KW-1185">Reference proteome</keyword>
<dbReference type="GO" id="GO:0004523">
    <property type="term" value="F:RNA-DNA hybrid ribonuclease activity"/>
    <property type="evidence" value="ECO:0007669"/>
    <property type="project" value="InterPro"/>
</dbReference>
<evidence type="ECO:0000259" key="1">
    <source>
        <dbReference type="Pfam" id="PF13456"/>
    </source>
</evidence>
<dbReference type="InterPro" id="IPR002156">
    <property type="entry name" value="RNaseH_domain"/>
</dbReference>
<dbReference type="Pfam" id="PF13456">
    <property type="entry name" value="RVT_3"/>
    <property type="match status" value="1"/>
</dbReference>
<sequence>MRNFRETLEECDLTDLGHTGPFFTWCNRRDRDGQIQERLDRYFHQKASTMKVQNKVIGQLVNYAKTVIRVSPAVSRLENERLDALLEVRLVDCHERANFQDEDAVMILSIPVRVPCAQDSLMWHFEQNRQYSVKSDYHLGCSLDVTTSSSEESTWHDLWGRRCLKDVRLAFPLKKDWTGGTGVAIWKPPDSGWYKTNTVAAINMEKQNIGFGLVIRDENGFMMACSSQSASATFFPLVGEAEAILRGLQFAHDSSLFMVVLESDAAVVVKWINEMSNQRSDVGIVLEEISILIRRTGRVVVQFVPRKANLVAQFLVKNAISSVEDSYC</sequence>